<dbReference type="PROSITE" id="PS51093">
    <property type="entry name" value="PTS_EIIA_TYPE_1"/>
    <property type="match status" value="1"/>
</dbReference>
<keyword evidence="2" id="KW-0813">Transport</keyword>
<dbReference type="Pfam" id="PF02378">
    <property type="entry name" value="PTS_EIIC"/>
    <property type="match status" value="1"/>
</dbReference>
<evidence type="ECO:0000256" key="3">
    <source>
        <dbReference type="ARBA" id="ARBA00022475"/>
    </source>
</evidence>
<name>A0A7K3THM9_9BIFI</name>
<keyword evidence="7 12" id="KW-0812">Transmembrane</keyword>
<feature type="transmembrane region" description="Helical" evidence="12">
    <location>
        <begin position="242"/>
        <end position="261"/>
    </location>
</feature>
<evidence type="ECO:0000259" key="15">
    <source>
        <dbReference type="PROSITE" id="PS51103"/>
    </source>
</evidence>
<feature type="transmembrane region" description="Helical" evidence="12">
    <location>
        <begin position="359"/>
        <end position="377"/>
    </location>
</feature>
<dbReference type="InterPro" id="IPR018113">
    <property type="entry name" value="PTrfase_EIIB_Cys"/>
</dbReference>
<keyword evidence="3" id="KW-1003">Cell membrane</keyword>
<dbReference type="SUPFAM" id="SSF55604">
    <property type="entry name" value="Glucose permease domain IIB"/>
    <property type="match status" value="1"/>
</dbReference>
<evidence type="ECO:0000256" key="6">
    <source>
        <dbReference type="ARBA" id="ARBA00022683"/>
    </source>
</evidence>
<feature type="transmembrane region" description="Helical" evidence="12">
    <location>
        <begin position="316"/>
        <end position="338"/>
    </location>
</feature>
<dbReference type="FunFam" id="2.70.70.10:FF:000001">
    <property type="entry name" value="PTS system glucose-specific IIA component"/>
    <property type="match status" value="1"/>
</dbReference>
<dbReference type="PANTHER" id="PTHR30175">
    <property type="entry name" value="PHOSPHOTRANSFERASE SYSTEM TRANSPORT PROTEIN"/>
    <property type="match status" value="1"/>
</dbReference>
<feature type="domain" description="PTS EIIA type-1" evidence="13">
    <location>
        <begin position="577"/>
        <end position="681"/>
    </location>
</feature>
<keyword evidence="9 12" id="KW-1133">Transmembrane helix</keyword>
<dbReference type="Gene3D" id="3.30.1360.60">
    <property type="entry name" value="Glucose permease domain IIB"/>
    <property type="match status" value="1"/>
</dbReference>
<dbReference type="EMBL" id="WHZY01000004">
    <property type="protein sequence ID" value="NEG78130.1"/>
    <property type="molecule type" value="Genomic_DNA"/>
</dbReference>
<evidence type="ECO:0000256" key="2">
    <source>
        <dbReference type="ARBA" id="ARBA00022448"/>
    </source>
</evidence>
<dbReference type="Proteomes" id="UP000469763">
    <property type="component" value="Unassembled WGS sequence"/>
</dbReference>
<dbReference type="OrthoDB" id="9797715at2"/>
<evidence type="ECO:0000313" key="16">
    <source>
        <dbReference type="EMBL" id="NEG78130.1"/>
    </source>
</evidence>
<dbReference type="GO" id="GO:0016301">
    <property type="term" value="F:kinase activity"/>
    <property type="evidence" value="ECO:0007669"/>
    <property type="project" value="UniProtKB-KW"/>
</dbReference>
<keyword evidence="5" id="KW-0808">Transferase</keyword>
<dbReference type="RefSeq" id="WP_152349722.1">
    <property type="nucleotide sequence ID" value="NZ_WBSN01000002.1"/>
</dbReference>
<feature type="transmembrane region" description="Helical" evidence="12">
    <location>
        <begin position="469"/>
        <end position="490"/>
    </location>
</feature>
<evidence type="ECO:0000256" key="11">
    <source>
        <dbReference type="PROSITE-ProRule" id="PRU00421"/>
    </source>
</evidence>
<feature type="active site" description="Phosphocysteine intermediate; for EIIB activity" evidence="11">
    <location>
        <position position="25"/>
    </location>
</feature>
<keyword evidence="17" id="KW-1185">Reference proteome</keyword>
<evidence type="ECO:0000313" key="17">
    <source>
        <dbReference type="Proteomes" id="UP000469763"/>
    </source>
</evidence>
<sequence length="707" mass="74338">MASSTASQIIAAVGGAGNVTSLTHCATRLRFELVDAGRVDQNALDHMDGVLGAVPQAGNRYQVVIGGAVATMYEEIMHLPEMANVGTAKQMSNADVKAAARAKGRGKVAWLDSFFEYLADSFRPILGVLLGASIIIALVNLCISLGWIANDEANTSLMFVKAIWKGVFYFLPIMVAYNGAKKLKVDPWLGGAIMAMLMTPQFTALADASKWGDAVQCVENATLGTTDCTATVFGLPMQLSDYSGNVFVPLMMAAVLALVYHGLKKIIPDSVQLVFVPFFSMIIVGALTAFIIGPLGVWVGNGLGVVLAWMNMHAPFIFAIAIPLLYPFLVPLGLHWPLNALMLMNIQSMGYDFIQGPMGVWNFACFGATAGVLFLSIRDRDKEMRQTAIGALAAGLLGGVSEPSLYGIHLRYKLIYKRMLIGCGTGGVVIAVLGWLFPSVVASGQAVKGVTTTAFAFTSLLTIPVFDQMWVYGVSIAVAFAVSMALIVMLDYRTPEQKAEVLAKVAQAEEDMRLEREAKSGASETVVAPAVPAAAPVPAAPAAAAAQPEAPAEPAEPTREVVAPVAGHVIDLSETGDAVFASRALGEGVAVVPTESVVKAPVSGTLKTVAKTGHAFGIKTDDGVEVLVHIGIDTVKMEGDGFTVAVAKGQRVKAGDELATVDFDKVTAAGYSTATIIAVTNTKKLTKVTPLTGKDVVAGDAIIEVER</sequence>
<dbReference type="PANTHER" id="PTHR30175:SF1">
    <property type="entry name" value="PTS SYSTEM ARBUTIN-, CELLOBIOSE-, AND SALICIN-SPECIFIC EIIBC COMPONENT-RELATED"/>
    <property type="match status" value="1"/>
</dbReference>
<dbReference type="InterPro" id="IPR013013">
    <property type="entry name" value="PTS_EIIC_1"/>
</dbReference>
<feature type="transmembrane region" description="Helical" evidence="12">
    <location>
        <begin position="125"/>
        <end position="150"/>
    </location>
</feature>
<dbReference type="NCBIfam" id="TIGR00830">
    <property type="entry name" value="PTBA"/>
    <property type="match status" value="1"/>
</dbReference>
<comment type="caution">
    <text evidence="16">The sequence shown here is derived from an EMBL/GenBank/DDBJ whole genome shotgun (WGS) entry which is preliminary data.</text>
</comment>
<dbReference type="Gene3D" id="2.70.70.10">
    <property type="entry name" value="Glucose Permease (Domain IIA)"/>
    <property type="match status" value="1"/>
</dbReference>
<dbReference type="PROSITE" id="PS51103">
    <property type="entry name" value="PTS_EIIC_TYPE_1"/>
    <property type="match status" value="1"/>
</dbReference>
<feature type="transmembrane region" description="Helical" evidence="12">
    <location>
        <begin position="420"/>
        <end position="437"/>
    </location>
</feature>
<dbReference type="InterPro" id="IPR001127">
    <property type="entry name" value="PTS_EIIA_1_perm"/>
</dbReference>
<organism evidence="16 17">
    <name type="scientific">Bifidobacterium avesanii</name>
    <dbReference type="NCBI Taxonomy" id="1798157"/>
    <lineage>
        <taxon>Bacteria</taxon>
        <taxon>Bacillati</taxon>
        <taxon>Actinomycetota</taxon>
        <taxon>Actinomycetes</taxon>
        <taxon>Bifidobacteriales</taxon>
        <taxon>Bifidobacteriaceae</taxon>
        <taxon>Bifidobacterium</taxon>
    </lineage>
</organism>
<feature type="domain" description="PTS EIIB type-1" evidence="14">
    <location>
        <begin position="3"/>
        <end position="86"/>
    </location>
</feature>
<dbReference type="AlphaFoldDB" id="A0A7K3THM9"/>
<dbReference type="InterPro" id="IPR011055">
    <property type="entry name" value="Dup_hybrid_motif"/>
</dbReference>
<evidence type="ECO:0000256" key="7">
    <source>
        <dbReference type="ARBA" id="ARBA00022692"/>
    </source>
</evidence>
<dbReference type="InterPro" id="IPR036878">
    <property type="entry name" value="Glu_permease_IIB"/>
</dbReference>
<dbReference type="InterPro" id="IPR050558">
    <property type="entry name" value="PTS_Sugar-Specific_Components"/>
</dbReference>
<evidence type="ECO:0000259" key="13">
    <source>
        <dbReference type="PROSITE" id="PS51093"/>
    </source>
</evidence>
<evidence type="ECO:0000256" key="10">
    <source>
        <dbReference type="ARBA" id="ARBA00023136"/>
    </source>
</evidence>
<keyword evidence="10 12" id="KW-0472">Membrane</keyword>
<dbReference type="SUPFAM" id="SSF51261">
    <property type="entry name" value="Duplicated hybrid motif"/>
    <property type="match status" value="1"/>
</dbReference>
<evidence type="ECO:0000256" key="12">
    <source>
        <dbReference type="SAM" id="Phobius"/>
    </source>
</evidence>
<keyword evidence="8" id="KW-0418">Kinase</keyword>
<dbReference type="PROSITE" id="PS51098">
    <property type="entry name" value="PTS_EIIB_TYPE_1"/>
    <property type="match status" value="1"/>
</dbReference>
<keyword evidence="4" id="KW-0762">Sugar transport</keyword>
<dbReference type="PROSITE" id="PS01035">
    <property type="entry name" value="PTS_EIIB_TYPE_1_CYS"/>
    <property type="match status" value="1"/>
</dbReference>
<dbReference type="GO" id="GO:0009401">
    <property type="term" value="P:phosphoenolpyruvate-dependent sugar phosphotransferase system"/>
    <property type="evidence" value="ECO:0007669"/>
    <property type="project" value="UniProtKB-KW"/>
</dbReference>
<proteinExistence type="predicted"/>
<dbReference type="Pfam" id="PF00367">
    <property type="entry name" value="PTS_EIIB"/>
    <property type="match status" value="1"/>
</dbReference>
<keyword evidence="6" id="KW-0598">Phosphotransferase system</keyword>
<dbReference type="GO" id="GO:0015771">
    <property type="term" value="P:trehalose transport"/>
    <property type="evidence" value="ECO:0007669"/>
    <property type="project" value="TreeGrafter"/>
</dbReference>
<evidence type="ECO:0000256" key="4">
    <source>
        <dbReference type="ARBA" id="ARBA00022597"/>
    </source>
</evidence>
<feature type="domain" description="PTS EIIC type-1" evidence="15">
    <location>
        <begin position="116"/>
        <end position="504"/>
    </location>
</feature>
<evidence type="ECO:0000256" key="8">
    <source>
        <dbReference type="ARBA" id="ARBA00022777"/>
    </source>
</evidence>
<gene>
    <name evidence="16" type="ORF">GFD22_03935</name>
</gene>
<dbReference type="Pfam" id="PF00358">
    <property type="entry name" value="PTS_EIIA_1"/>
    <property type="match status" value="1"/>
</dbReference>
<feature type="transmembrane region" description="Helical" evidence="12">
    <location>
        <begin position="273"/>
        <end position="296"/>
    </location>
</feature>
<dbReference type="InterPro" id="IPR001996">
    <property type="entry name" value="PTS_IIB_1"/>
</dbReference>
<dbReference type="GO" id="GO:0005886">
    <property type="term" value="C:plasma membrane"/>
    <property type="evidence" value="ECO:0007669"/>
    <property type="project" value="UniProtKB-SubCell"/>
</dbReference>
<accession>A0A7K3THM9</accession>
<dbReference type="InterPro" id="IPR003352">
    <property type="entry name" value="PTS_EIIC"/>
</dbReference>
<comment type="subcellular location">
    <subcellularLocation>
        <location evidence="1">Cell membrane</location>
        <topology evidence="1">Multi-pass membrane protein</topology>
    </subcellularLocation>
</comment>
<evidence type="ECO:0000259" key="14">
    <source>
        <dbReference type="PROSITE" id="PS51098"/>
    </source>
</evidence>
<feature type="transmembrane region" description="Helical" evidence="12">
    <location>
        <begin position="162"/>
        <end position="180"/>
    </location>
</feature>
<protein>
    <submittedName>
        <fullName evidence="16">PTS beta-glucoside transporter subunit EIIBCA</fullName>
    </submittedName>
</protein>
<dbReference type="GO" id="GO:0090589">
    <property type="term" value="F:protein-phosphocysteine-trehalose phosphotransferase system transporter activity"/>
    <property type="evidence" value="ECO:0007669"/>
    <property type="project" value="TreeGrafter"/>
</dbReference>
<evidence type="ECO:0000256" key="1">
    <source>
        <dbReference type="ARBA" id="ARBA00004651"/>
    </source>
</evidence>
<evidence type="ECO:0000256" key="9">
    <source>
        <dbReference type="ARBA" id="ARBA00022989"/>
    </source>
</evidence>
<reference evidence="16 17" key="1">
    <citation type="submission" date="2019-10" db="EMBL/GenBank/DDBJ databases">
        <title>Bifidobacterium from non-human primates.</title>
        <authorList>
            <person name="Modesto M."/>
        </authorList>
    </citation>
    <scope>NUCLEOTIDE SEQUENCE [LARGE SCALE GENOMIC DNA]</scope>
    <source>
        <strain evidence="16 17">TREC</strain>
    </source>
</reference>
<dbReference type="GO" id="GO:0008982">
    <property type="term" value="F:protein-N(PI)-phosphohistidine-sugar phosphotransferase activity"/>
    <property type="evidence" value="ECO:0007669"/>
    <property type="project" value="InterPro"/>
</dbReference>
<dbReference type="CDD" id="cd00212">
    <property type="entry name" value="PTS_IIB_glc"/>
    <property type="match status" value="1"/>
</dbReference>
<dbReference type="PROSITE" id="PS00371">
    <property type="entry name" value="PTS_EIIA_TYPE_1_HIS"/>
    <property type="match status" value="1"/>
</dbReference>
<evidence type="ECO:0000256" key="5">
    <source>
        <dbReference type="ARBA" id="ARBA00022679"/>
    </source>
</evidence>